<organism evidence="1 2">
    <name type="scientific">Saccharopolyspora cebuensis</name>
    <dbReference type="NCBI Taxonomy" id="418759"/>
    <lineage>
        <taxon>Bacteria</taxon>
        <taxon>Bacillati</taxon>
        <taxon>Actinomycetota</taxon>
        <taxon>Actinomycetes</taxon>
        <taxon>Pseudonocardiales</taxon>
        <taxon>Pseudonocardiaceae</taxon>
        <taxon>Saccharopolyspora</taxon>
    </lineage>
</organism>
<comment type="caution">
    <text evidence="1">The sequence shown here is derived from an EMBL/GenBank/DDBJ whole genome shotgun (WGS) entry which is preliminary data.</text>
</comment>
<proteinExistence type="predicted"/>
<dbReference type="Proteomes" id="UP001564626">
    <property type="component" value="Unassembled WGS sequence"/>
</dbReference>
<accession>A0ABV4CKL4</accession>
<evidence type="ECO:0000313" key="1">
    <source>
        <dbReference type="EMBL" id="MEY8041605.1"/>
    </source>
</evidence>
<sequence>MPESRCERCDLPVGQCEHTRPRVHHDVVLISPRRMAHLPDRCVHHNDTGMGDWGEIRGVERAWERIGNGETLTATGGGNPTLSTNRRCVHCVGSAP</sequence>
<reference evidence="1 2" key="1">
    <citation type="submission" date="2024-08" db="EMBL/GenBank/DDBJ databases">
        <title>Genome mining of Saccharopolyspora cebuensis PGLac3 from Nigerian medicinal plant.</title>
        <authorList>
            <person name="Ezeobiora C.E."/>
            <person name="Igbokwe N.H."/>
            <person name="Amin D.H."/>
            <person name="Mendie U.E."/>
        </authorList>
    </citation>
    <scope>NUCLEOTIDE SEQUENCE [LARGE SCALE GENOMIC DNA]</scope>
    <source>
        <strain evidence="1 2">PGLac3</strain>
    </source>
</reference>
<name>A0ABV4CKL4_9PSEU</name>
<dbReference type="RefSeq" id="WP_345358876.1">
    <property type="nucleotide sequence ID" value="NZ_BAABII010000004.1"/>
</dbReference>
<protein>
    <submittedName>
        <fullName evidence="1">Uncharacterized protein</fullName>
    </submittedName>
</protein>
<keyword evidence="2" id="KW-1185">Reference proteome</keyword>
<dbReference type="EMBL" id="JBGEHV010000039">
    <property type="protein sequence ID" value="MEY8041605.1"/>
    <property type="molecule type" value="Genomic_DNA"/>
</dbReference>
<gene>
    <name evidence="1" type="ORF">AB8O55_19535</name>
</gene>
<evidence type="ECO:0000313" key="2">
    <source>
        <dbReference type="Proteomes" id="UP001564626"/>
    </source>
</evidence>